<evidence type="ECO:0000256" key="2">
    <source>
        <dbReference type="SAM" id="Phobius"/>
    </source>
</evidence>
<dbReference type="RefSeq" id="XP_050468622.1">
    <property type="nucleotide sequence ID" value="XM_050612741.1"/>
</dbReference>
<evidence type="ECO:0000313" key="4">
    <source>
        <dbReference type="Proteomes" id="UP000000560"/>
    </source>
</evidence>
<dbReference type="Proteomes" id="UP000000560">
    <property type="component" value="Chromosome VII"/>
</dbReference>
<dbReference type="InParanoid" id="C8VLV9"/>
<dbReference type="KEGG" id="ani:ANIA_09423"/>
<feature type="region of interest" description="Disordered" evidence="1">
    <location>
        <begin position="68"/>
        <end position="90"/>
    </location>
</feature>
<feature type="transmembrane region" description="Helical" evidence="2">
    <location>
        <begin position="44"/>
        <end position="62"/>
    </location>
</feature>
<evidence type="ECO:0000256" key="1">
    <source>
        <dbReference type="SAM" id="MobiDB-lite"/>
    </source>
</evidence>
<dbReference type="EMBL" id="BN001307">
    <property type="protein sequence ID" value="CBF84780.1"/>
    <property type="molecule type" value="Genomic_DNA"/>
</dbReference>
<gene>
    <name evidence="3" type="ORF">ANIA_09423</name>
</gene>
<organism evidence="3 4">
    <name type="scientific">Emericella nidulans (strain FGSC A4 / ATCC 38163 / CBS 112.46 / NRRL 194 / M139)</name>
    <name type="common">Aspergillus nidulans</name>
    <dbReference type="NCBI Taxonomy" id="227321"/>
    <lineage>
        <taxon>Eukaryota</taxon>
        <taxon>Fungi</taxon>
        <taxon>Dikarya</taxon>
        <taxon>Ascomycota</taxon>
        <taxon>Pezizomycotina</taxon>
        <taxon>Eurotiomycetes</taxon>
        <taxon>Eurotiomycetidae</taxon>
        <taxon>Eurotiales</taxon>
        <taxon>Aspergillaceae</taxon>
        <taxon>Aspergillus</taxon>
        <taxon>Aspergillus subgen. Nidulantes</taxon>
    </lineage>
</organism>
<evidence type="ECO:0000313" key="3">
    <source>
        <dbReference type="EMBL" id="CBF84780.1"/>
    </source>
</evidence>
<accession>C8VLV9</accession>
<proteinExistence type="predicted"/>
<feature type="compositionally biased region" description="Polar residues" evidence="1">
    <location>
        <begin position="69"/>
        <end position="87"/>
    </location>
</feature>
<keyword evidence="4" id="KW-1185">Reference proteome</keyword>
<name>C8VLV9_EMENI</name>
<reference evidence="4" key="1">
    <citation type="journal article" date="2005" name="Nature">
        <title>Sequencing of Aspergillus nidulans and comparative analysis with A. fumigatus and A. oryzae.</title>
        <authorList>
            <person name="Galagan J.E."/>
            <person name="Calvo S.E."/>
            <person name="Cuomo C."/>
            <person name="Ma L.J."/>
            <person name="Wortman J.R."/>
            <person name="Batzoglou S."/>
            <person name="Lee S.I."/>
            <person name="Basturkmen M."/>
            <person name="Spevak C.C."/>
            <person name="Clutterbuck J."/>
            <person name="Kapitonov V."/>
            <person name="Jurka J."/>
            <person name="Scazzocchio C."/>
            <person name="Farman M."/>
            <person name="Butler J."/>
            <person name="Purcell S."/>
            <person name="Harris S."/>
            <person name="Braus G.H."/>
            <person name="Draht O."/>
            <person name="Busch S."/>
            <person name="D'Enfert C."/>
            <person name="Bouchier C."/>
            <person name="Goldman G.H."/>
            <person name="Bell-Pedersen D."/>
            <person name="Griffiths-Jones S."/>
            <person name="Doonan J.H."/>
            <person name="Yu J."/>
            <person name="Vienken K."/>
            <person name="Pain A."/>
            <person name="Freitag M."/>
            <person name="Selker E.U."/>
            <person name="Archer D.B."/>
            <person name="Penalva M.A."/>
            <person name="Oakley B.R."/>
            <person name="Momany M."/>
            <person name="Tanaka T."/>
            <person name="Kumagai T."/>
            <person name="Asai K."/>
            <person name="Machida M."/>
            <person name="Nierman W.C."/>
            <person name="Denning D.W."/>
            <person name="Caddick M."/>
            <person name="Hynes M."/>
            <person name="Paoletti M."/>
            <person name="Fischer R."/>
            <person name="Miller B."/>
            <person name="Dyer P."/>
            <person name="Sachs M.S."/>
            <person name="Osmani S.A."/>
            <person name="Birren B.W."/>
        </authorList>
    </citation>
    <scope>NUCLEOTIDE SEQUENCE [LARGE SCALE GENOMIC DNA]</scope>
    <source>
        <strain evidence="4">FGSC A4 / ATCC 38163 / CBS 112.46 / NRRL 194 / M139</strain>
    </source>
</reference>
<dbReference type="GeneID" id="3684015"/>
<keyword evidence="2" id="KW-1133">Transmembrane helix</keyword>
<dbReference type="STRING" id="227321.C8VLV9"/>
<sequence length="272" mass="30479">MPPSRPLLYSHQSVLQIHPSRRYFSHGPNVRYVKVIKRPWSRGFIANILLCGIAAYFWSSFVPARKDNTSSNTASQTTVDSHSAPETTSRDRIEAVFIPTGWSHLEEGRLYAATDPEWKEFVKISQSPEKLQSLKGNLLSERACLSDSYMDFKTLDKLGGASQSESPSTHLQPSSILATLRWLPLPKLGPGSDLHDATQVFKKRIDECQRSDSRAYRQGIFFIRGPVGLKGSQGSCRIQVEGEYDPVASQWVSVSMHLNDLAFLSQKPLGRK</sequence>
<dbReference type="eggNOG" id="ENOG502S3UT">
    <property type="taxonomic scope" value="Eukaryota"/>
</dbReference>
<keyword evidence="2" id="KW-0812">Transmembrane</keyword>
<dbReference type="HOGENOM" id="CLU_1023174_0_0_1"/>
<protein>
    <submittedName>
        <fullName evidence="3">Uncharacterized protein</fullName>
    </submittedName>
</protein>
<dbReference type="OrthoDB" id="8062037at2759"/>
<dbReference type="OMA" id="AYHFLVP"/>
<keyword evidence="2" id="KW-0472">Membrane</keyword>
<reference evidence="4" key="2">
    <citation type="journal article" date="2009" name="Fungal Genet. Biol.">
        <title>The 2008 update of the Aspergillus nidulans genome annotation: a community effort.</title>
        <authorList>
            <person name="Wortman J.R."/>
            <person name="Gilsenan J.M."/>
            <person name="Joardar V."/>
            <person name="Deegan J."/>
            <person name="Clutterbuck J."/>
            <person name="Andersen M.R."/>
            <person name="Archer D."/>
            <person name="Bencina M."/>
            <person name="Braus G."/>
            <person name="Coutinho P."/>
            <person name="von Dohren H."/>
            <person name="Doonan J."/>
            <person name="Driessen A.J."/>
            <person name="Durek P."/>
            <person name="Espeso E."/>
            <person name="Fekete E."/>
            <person name="Flipphi M."/>
            <person name="Estrada C.G."/>
            <person name="Geysens S."/>
            <person name="Goldman G."/>
            <person name="de Groot P.W."/>
            <person name="Hansen K."/>
            <person name="Harris S.D."/>
            <person name="Heinekamp T."/>
            <person name="Helmstaedt K."/>
            <person name="Henrissat B."/>
            <person name="Hofmann G."/>
            <person name="Homan T."/>
            <person name="Horio T."/>
            <person name="Horiuchi H."/>
            <person name="James S."/>
            <person name="Jones M."/>
            <person name="Karaffa L."/>
            <person name="Karanyi Z."/>
            <person name="Kato M."/>
            <person name="Keller N."/>
            <person name="Kelly D.E."/>
            <person name="Kiel J.A."/>
            <person name="Kim J.M."/>
            <person name="van der Klei I.J."/>
            <person name="Klis F.M."/>
            <person name="Kovalchuk A."/>
            <person name="Krasevec N."/>
            <person name="Kubicek C.P."/>
            <person name="Liu B."/>
            <person name="Maccabe A."/>
            <person name="Meyer V."/>
            <person name="Mirabito P."/>
            <person name="Miskei M."/>
            <person name="Mos M."/>
            <person name="Mullins J."/>
            <person name="Nelson D.R."/>
            <person name="Nielsen J."/>
            <person name="Oakley B.R."/>
            <person name="Osmani S.A."/>
            <person name="Pakula T."/>
            <person name="Paszewski A."/>
            <person name="Paulsen I."/>
            <person name="Pilsyk S."/>
            <person name="Pocsi I."/>
            <person name="Punt P.J."/>
            <person name="Ram A.F."/>
            <person name="Ren Q."/>
            <person name="Robellet X."/>
            <person name="Robson G."/>
            <person name="Seiboth B."/>
            <person name="van Solingen P."/>
            <person name="Specht T."/>
            <person name="Sun J."/>
            <person name="Taheri-Talesh N."/>
            <person name="Takeshita N."/>
            <person name="Ussery D."/>
            <person name="vanKuyk P.A."/>
            <person name="Visser H."/>
            <person name="van de Vondervoort P.J."/>
            <person name="de Vries R.P."/>
            <person name="Walton J."/>
            <person name="Xiang X."/>
            <person name="Xiong Y."/>
            <person name="Zeng A.P."/>
            <person name="Brandt B.W."/>
            <person name="Cornell M.J."/>
            <person name="van den Hondel C.A."/>
            <person name="Visser J."/>
            <person name="Oliver S.G."/>
            <person name="Turner G."/>
        </authorList>
    </citation>
    <scope>GENOME REANNOTATION</scope>
    <source>
        <strain evidence="4">FGSC A4 / ATCC 38163 / CBS 112.46 / NRRL 194 / M139</strain>
    </source>
</reference>
<dbReference type="AlphaFoldDB" id="C8VLV9"/>